<protein>
    <submittedName>
        <fullName evidence="1">Uncharacterized protein</fullName>
    </submittedName>
</protein>
<name>A0A383AJM9_9ZZZZ</name>
<accession>A0A383AJM9</accession>
<proteinExistence type="predicted"/>
<dbReference type="EMBL" id="UINC01192704">
    <property type="protein sequence ID" value="SVE07982.1"/>
    <property type="molecule type" value="Genomic_DNA"/>
</dbReference>
<gene>
    <name evidence="1" type="ORF">METZ01_LOCUS460836</name>
</gene>
<evidence type="ECO:0000313" key="1">
    <source>
        <dbReference type="EMBL" id="SVE07982.1"/>
    </source>
</evidence>
<dbReference type="AlphaFoldDB" id="A0A383AJM9"/>
<reference evidence="1" key="1">
    <citation type="submission" date="2018-05" db="EMBL/GenBank/DDBJ databases">
        <authorList>
            <person name="Lanie J.A."/>
            <person name="Ng W.-L."/>
            <person name="Kazmierczak K.M."/>
            <person name="Andrzejewski T.M."/>
            <person name="Davidsen T.M."/>
            <person name="Wayne K.J."/>
            <person name="Tettelin H."/>
            <person name="Glass J.I."/>
            <person name="Rusch D."/>
            <person name="Podicherti R."/>
            <person name="Tsui H.-C.T."/>
            <person name="Winkler M.E."/>
        </authorList>
    </citation>
    <scope>NUCLEOTIDE SEQUENCE</scope>
</reference>
<feature type="non-terminal residue" evidence="1">
    <location>
        <position position="1"/>
    </location>
</feature>
<sequence length="26" mass="2693">GAGFATLPADQEAPEGGYIIAYRLPD</sequence>
<organism evidence="1">
    <name type="scientific">marine metagenome</name>
    <dbReference type="NCBI Taxonomy" id="408172"/>
    <lineage>
        <taxon>unclassified sequences</taxon>
        <taxon>metagenomes</taxon>
        <taxon>ecological metagenomes</taxon>
    </lineage>
</organism>